<proteinExistence type="inferred from homology"/>
<dbReference type="GO" id="GO:0005524">
    <property type="term" value="F:ATP binding"/>
    <property type="evidence" value="ECO:0007669"/>
    <property type="project" value="UniProtKB-KW"/>
</dbReference>
<keyword evidence="2 4" id="KW-0547">Nucleotide-binding</keyword>
<protein>
    <recommendedName>
        <fullName evidence="4">Putative glutamate--cysteine ligase 2</fullName>
        <ecNumber evidence="4">6.3.2.2</ecNumber>
    </recommendedName>
    <alternativeName>
        <fullName evidence="4">Gamma-glutamylcysteine synthetase 2</fullName>
        <shortName evidence="4">GCS 2</shortName>
        <shortName evidence="4">Gamma-GCS 2</shortName>
    </alternativeName>
</protein>
<comment type="function">
    <text evidence="4">ATP-dependent carboxylate-amine ligase which exhibits weak glutamate--cysteine ligase activity.</text>
</comment>
<dbReference type="InterPro" id="IPR011793">
    <property type="entry name" value="YbdK"/>
</dbReference>
<dbReference type="PANTHER" id="PTHR36510:SF1">
    <property type="entry name" value="GLUTAMATE--CYSTEINE LIGASE 2-RELATED"/>
    <property type="match status" value="1"/>
</dbReference>
<evidence type="ECO:0000256" key="3">
    <source>
        <dbReference type="ARBA" id="ARBA00022840"/>
    </source>
</evidence>
<keyword evidence="3 4" id="KW-0067">ATP-binding</keyword>
<accession>A0A6I6J1R6</accession>
<dbReference type="HAMAP" id="MF_01609">
    <property type="entry name" value="Glu_cys_ligase_2"/>
    <property type="match status" value="1"/>
</dbReference>
<dbReference type="InterPro" id="IPR050141">
    <property type="entry name" value="GCL_type2/YbdK_subfam"/>
</dbReference>
<dbReference type="EMBL" id="CP034348">
    <property type="protein sequence ID" value="QGX98698.1"/>
    <property type="molecule type" value="Genomic_DNA"/>
</dbReference>
<dbReference type="GO" id="GO:0042398">
    <property type="term" value="P:modified amino acid biosynthetic process"/>
    <property type="evidence" value="ECO:0007669"/>
    <property type="project" value="InterPro"/>
</dbReference>
<reference evidence="6" key="1">
    <citation type="submission" date="2018-12" db="EMBL/GenBank/DDBJ databases">
        <title>Complete genome sequence of Roseovarius sp. MME-070.</title>
        <authorList>
            <person name="Nam Y.-D."/>
            <person name="Kang J."/>
            <person name="Chung W.-H."/>
            <person name="Park Y.S."/>
        </authorList>
    </citation>
    <scope>NUCLEOTIDE SEQUENCE [LARGE SCALE GENOMIC DNA]</scope>
    <source>
        <strain evidence="6">MME-070</strain>
    </source>
</reference>
<gene>
    <name evidence="5" type="ORF">EI983_10625</name>
</gene>
<dbReference type="KEGG" id="rom:EI983_10625"/>
<evidence type="ECO:0000256" key="1">
    <source>
        <dbReference type="ARBA" id="ARBA00022598"/>
    </source>
</evidence>
<evidence type="ECO:0000256" key="2">
    <source>
        <dbReference type="ARBA" id="ARBA00022741"/>
    </source>
</evidence>
<dbReference type="InterPro" id="IPR006336">
    <property type="entry name" value="GCS2"/>
</dbReference>
<comment type="catalytic activity">
    <reaction evidence="4">
        <text>L-cysteine + L-glutamate + ATP = gamma-L-glutamyl-L-cysteine + ADP + phosphate + H(+)</text>
        <dbReference type="Rhea" id="RHEA:13285"/>
        <dbReference type="ChEBI" id="CHEBI:15378"/>
        <dbReference type="ChEBI" id="CHEBI:29985"/>
        <dbReference type="ChEBI" id="CHEBI:30616"/>
        <dbReference type="ChEBI" id="CHEBI:35235"/>
        <dbReference type="ChEBI" id="CHEBI:43474"/>
        <dbReference type="ChEBI" id="CHEBI:58173"/>
        <dbReference type="ChEBI" id="CHEBI:456216"/>
        <dbReference type="EC" id="6.3.2.2"/>
    </reaction>
</comment>
<dbReference type="Pfam" id="PF04107">
    <property type="entry name" value="GCS2"/>
    <property type="match status" value="1"/>
</dbReference>
<keyword evidence="6" id="KW-1185">Reference proteome</keyword>
<dbReference type="EC" id="6.3.2.2" evidence="4"/>
<dbReference type="NCBIfam" id="NF010039">
    <property type="entry name" value="PRK13515.1"/>
    <property type="match status" value="1"/>
</dbReference>
<dbReference type="SUPFAM" id="SSF55931">
    <property type="entry name" value="Glutamine synthetase/guanido kinase"/>
    <property type="match status" value="1"/>
</dbReference>
<dbReference type="AlphaFoldDB" id="A0A6I6J1R6"/>
<dbReference type="Gene3D" id="3.30.590.20">
    <property type="match status" value="1"/>
</dbReference>
<organism evidence="5 6">
    <name type="scientific">Roseovarius faecimaris</name>
    <dbReference type="NCBI Taxonomy" id="2494550"/>
    <lineage>
        <taxon>Bacteria</taxon>
        <taxon>Pseudomonadati</taxon>
        <taxon>Pseudomonadota</taxon>
        <taxon>Alphaproteobacteria</taxon>
        <taxon>Rhodobacterales</taxon>
        <taxon>Roseobacteraceae</taxon>
        <taxon>Roseovarius</taxon>
    </lineage>
</organism>
<comment type="similarity">
    <text evidence="4">Belongs to the glutamate--cysteine ligase type 2 family. YbdK subfamily.</text>
</comment>
<dbReference type="RefSeq" id="WP_157707382.1">
    <property type="nucleotide sequence ID" value="NZ_CP034348.1"/>
</dbReference>
<evidence type="ECO:0000313" key="5">
    <source>
        <dbReference type="EMBL" id="QGX98698.1"/>
    </source>
</evidence>
<name>A0A6I6J1R6_9RHOB</name>
<dbReference type="Proteomes" id="UP000428330">
    <property type="component" value="Chromosome"/>
</dbReference>
<evidence type="ECO:0000256" key="4">
    <source>
        <dbReference type="HAMAP-Rule" id="MF_01609"/>
    </source>
</evidence>
<dbReference type="PANTHER" id="PTHR36510">
    <property type="entry name" value="GLUTAMATE--CYSTEINE LIGASE 2-RELATED"/>
    <property type="match status" value="1"/>
</dbReference>
<sequence length="377" mass="42918">MAQTDTDFTIGIEEEYLLVDRDSLALAEAPEGLMEACAAELQDQVAPEFLKCQIEIGTKVCRNVAEAREDLKRLRACVSKHAATHNLAPIAASCHPFSDWRDQAHTDKDRYNDLSHDLAGVVQRMLICGMHVHVGIANFDRRVDLMNQLTYFLPHLLALSTSSPFWQGRDTGLASYRLTVFDNLPRTGLPPRMDSFSEFERSVSILTDLGVIEDSSKIWWDLRPSSKFPTIESRICDVQPRLEHTLTLAALTQALTRMLWRLAQKNQRWRIYDAFLVAENRWRAQRYGTSRGLIDFGRGEIVPFGELLEELFDLIQEDALFFESTTEIETAREMVASQGSAGRQRTVYIDALESEDDRDGALRAVVRHLIEEYHADL</sequence>
<keyword evidence="1 4" id="KW-0436">Ligase</keyword>
<dbReference type="OrthoDB" id="9769628at2"/>
<dbReference type="InterPro" id="IPR014746">
    <property type="entry name" value="Gln_synth/guanido_kin_cat_dom"/>
</dbReference>
<dbReference type="NCBIfam" id="TIGR02050">
    <property type="entry name" value="gshA_cyan_rel"/>
    <property type="match status" value="1"/>
</dbReference>
<evidence type="ECO:0000313" key="6">
    <source>
        <dbReference type="Proteomes" id="UP000428330"/>
    </source>
</evidence>
<dbReference type="GO" id="GO:0004357">
    <property type="term" value="F:glutamate-cysteine ligase activity"/>
    <property type="evidence" value="ECO:0007669"/>
    <property type="project" value="UniProtKB-EC"/>
</dbReference>